<dbReference type="NCBIfam" id="NF003467">
    <property type="entry name" value="PRK05092.1"/>
    <property type="match status" value="1"/>
</dbReference>
<dbReference type="PANTHER" id="PTHR47320">
    <property type="entry name" value="BIFUNCTIONAL URIDYLYLTRANSFERASE/URIDYLYL-REMOVING ENZYME"/>
    <property type="match status" value="1"/>
</dbReference>
<evidence type="ECO:0000259" key="9">
    <source>
        <dbReference type="PROSITE" id="PS51831"/>
    </source>
</evidence>
<dbReference type="EC" id="2.7.7.59" evidence="7"/>
<dbReference type="PROSITE" id="PS51831">
    <property type="entry name" value="HD"/>
    <property type="match status" value="1"/>
</dbReference>
<evidence type="ECO:0000256" key="7">
    <source>
        <dbReference type="HAMAP-Rule" id="MF_00277"/>
    </source>
</evidence>
<dbReference type="CDD" id="cd05401">
    <property type="entry name" value="NT_GlnE_GlnD_like"/>
    <property type="match status" value="1"/>
</dbReference>
<gene>
    <name evidence="7" type="primary">glnD</name>
    <name evidence="10" type="ORF">U1T56_17515</name>
</gene>
<dbReference type="InterPro" id="IPR002912">
    <property type="entry name" value="ACT_dom"/>
</dbReference>
<evidence type="ECO:0000256" key="3">
    <source>
        <dbReference type="ARBA" id="ARBA00022737"/>
    </source>
</evidence>
<name>A0ABU8XUS8_9PROT</name>
<dbReference type="SUPFAM" id="SSF81301">
    <property type="entry name" value="Nucleotidyltransferase"/>
    <property type="match status" value="1"/>
</dbReference>
<dbReference type="CDD" id="cd04899">
    <property type="entry name" value="ACT_ACR-UUR-like_2"/>
    <property type="match status" value="1"/>
</dbReference>
<sequence>MATALDIRLLDPARLRHDIAGLPGGGPNPGAGLLEELRQQLKRGRAEIKDYFESGGSAEVVHRELSRQMDAIVQGTLDFAQSRLYGSSNPTTGEELAVIAVGGYGRQELAPGSDVDLLFLCPYKRTPHVEQMAEFLLYKLWDLGLKVGQAVRSVSECIKLAQSDLTVQTTLLEARLLWGSERLFGELEKSFEREIVAGRGPAFVEAKLHEREQRHQRMGDSRFLLEPNIKEGKGGLRDLHTLVWIARFLYRTADMGDLVRHGILTRQALGTFYRSRRFLWTVRCHLHYLTGRAEDRLTFDLQPEIARRMGYRERNRVRAVERFMKRYYLVAKDVGSLTRIFCAALEEKQQRQPRFVLPRFGFGRRRINGFLVQGNRLNLGDPGLFEREPIRMLELFHVAQERELDIHPQALAAVTHNLRRIDQHLREDSQANRLFLEMLCSRKDPALTLNRMNEVGLLGRFIPDFGRIVAQMQHNLYHVYTVDEHTIRAIGILSQIEHGEVQDELPLSTEVMPKLLSRRELYVATFLHDIGKGRGGDHSILGEQIAKRLCPRLGLSDESTETVAWLVRHHLVMSKFAFKRDSEDPQTIADFVAIVQSPERLKLLLLLTAADIRAVGPNVWNGWKGQLLRELYYEAAAAMAAGDPQGRRAERIEHAKEKLARALATLPERPWPQDAIQTYLARHDPRYWLGFTTEEHQRHAVIVREADEKRAPLAVDFRIDEFRARTEVLLYAADHPGLFMKVAGALALSGVSIVDAHIFTTVDGMALDTLGFQDATTRLAVTEKARLERIEKNIEQALRGEIWLEKALAGRRSLPKRADVFEVEPRVLVDNTASRTHSVIEVNGRDRPGLLFDLARTLKDLGLVIHSAHISTYGERVVDVFYVKDVFGLKIAHRSKMQRVQKRLAEVLAAA</sequence>
<keyword evidence="4 7" id="KW-0378">Hydrolase</keyword>
<dbReference type="PIRSF" id="PIRSF006288">
    <property type="entry name" value="PII_uridyltransf"/>
    <property type="match status" value="1"/>
</dbReference>
<dbReference type="Gene3D" id="3.30.460.10">
    <property type="entry name" value="Beta Polymerase, domain 2"/>
    <property type="match status" value="1"/>
</dbReference>
<comment type="similarity">
    <text evidence="7">Belongs to the GlnD family.</text>
</comment>
<dbReference type="Pfam" id="PF01966">
    <property type="entry name" value="HD"/>
    <property type="match status" value="1"/>
</dbReference>
<evidence type="ECO:0000259" key="8">
    <source>
        <dbReference type="PROSITE" id="PS51671"/>
    </source>
</evidence>
<accession>A0ABU8XUS8</accession>
<keyword evidence="6 7" id="KW-0511">Multifunctional enzyme</keyword>
<feature type="domain" description="HD" evidence="9">
    <location>
        <begin position="482"/>
        <end position="604"/>
    </location>
</feature>
<dbReference type="RefSeq" id="WP_418160803.1">
    <property type="nucleotide sequence ID" value="NZ_JBBLZC010000020.1"/>
</dbReference>
<feature type="domain" description="ACT" evidence="8">
    <location>
        <begin position="727"/>
        <end position="809"/>
    </location>
</feature>
<dbReference type="EMBL" id="JBBLZC010000020">
    <property type="protein sequence ID" value="MEK0084955.1"/>
    <property type="molecule type" value="Genomic_DNA"/>
</dbReference>
<evidence type="ECO:0000256" key="2">
    <source>
        <dbReference type="ARBA" id="ARBA00022695"/>
    </source>
</evidence>
<dbReference type="NCBIfam" id="TIGR01693">
    <property type="entry name" value="UTase_glnD"/>
    <property type="match status" value="1"/>
</dbReference>
<organism evidence="10 11">
    <name type="scientific">Benzoatithermus flavus</name>
    <dbReference type="NCBI Taxonomy" id="3108223"/>
    <lineage>
        <taxon>Bacteria</taxon>
        <taxon>Pseudomonadati</taxon>
        <taxon>Pseudomonadota</taxon>
        <taxon>Alphaproteobacteria</taxon>
        <taxon>Geminicoccales</taxon>
        <taxon>Geminicoccaceae</taxon>
        <taxon>Benzoatithermus</taxon>
    </lineage>
</organism>
<dbReference type="InterPro" id="IPR045865">
    <property type="entry name" value="ACT-like_dom_sf"/>
</dbReference>
<dbReference type="Pfam" id="PF08335">
    <property type="entry name" value="GlnD_UR_UTase"/>
    <property type="match status" value="1"/>
</dbReference>
<comment type="catalytic activity">
    <reaction evidence="7">
        <text>[protein-PII]-L-tyrosine + UTP = [protein-PII]-uridylyl-L-tyrosine + diphosphate</text>
        <dbReference type="Rhea" id="RHEA:13673"/>
        <dbReference type="Rhea" id="RHEA-COMP:12147"/>
        <dbReference type="Rhea" id="RHEA-COMP:12148"/>
        <dbReference type="ChEBI" id="CHEBI:33019"/>
        <dbReference type="ChEBI" id="CHEBI:46398"/>
        <dbReference type="ChEBI" id="CHEBI:46858"/>
        <dbReference type="ChEBI" id="CHEBI:90602"/>
        <dbReference type="EC" id="2.7.7.59"/>
    </reaction>
</comment>
<dbReference type="PANTHER" id="PTHR47320:SF1">
    <property type="entry name" value="BIFUNCTIONAL URIDYLYLTRANSFERASE_URIDYLYL-REMOVING ENZYME"/>
    <property type="match status" value="1"/>
</dbReference>
<comment type="catalytic activity">
    <reaction evidence="7">
        <text>[protein-PII]-uridylyl-L-tyrosine + H2O = [protein-PII]-L-tyrosine + UMP + H(+)</text>
        <dbReference type="Rhea" id="RHEA:48600"/>
        <dbReference type="Rhea" id="RHEA-COMP:12147"/>
        <dbReference type="Rhea" id="RHEA-COMP:12148"/>
        <dbReference type="ChEBI" id="CHEBI:15377"/>
        <dbReference type="ChEBI" id="CHEBI:15378"/>
        <dbReference type="ChEBI" id="CHEBI:46858"/>
        <dbReference type="ChEBI" id="CHEBI:57865"/>
        <dbReference type="ChEBI" id="CHEBI:90602"/>
    </reaction>
</comment>
<feature type="domain" description="ACT" evidence="8">
    <location>
        <begin position="839"/>
        <end position="911"/>
    </location>
</feature>
<evidence type="ECO:0000256" key="1">
    <source>
        <dbReference type="ARBA" id="ARBA00022679"/>
    </source>
</evidence>
<keyword evidence="5 7" id="KW-0460">Magnesium</keyword>
<dbReference type="EC" id="3.1.4.-" evidence="7"/>
<dbReference type="CDD" id="cd04900">
    <property type="entry name" value="ACT_UUR-like_1"/>
    <property type="match status" value="1"/>
</dbReference>
<dbReference type="Gene3D" id="3.30.70.260">
    <property type="match status" value="1"/>
</dbReference>
<comment type="caution">
    <text evidence="10">The sequence shown here is derived from an EMBL/GenBank/DDBJ whole genome shotgun (WGS) entry which is preliminary data.</text>
</comment>
<dbReference type="InterPro" id="IPR043519">
    <property type="entry name" value="NT_sf"/>
</dbReference>
<dbReference type="PROSITE" id="PS51671">
    <property type="entry name" value="ACT"/>
    <property type="match status" value="2"/>
</dbReference>
<keyword evidence="11" id="KW-1185">Reference proteome</keyword>
<comment type="activity regulation">
    <text evidence="7">Uridylyltransferase (UTase) activity is inhibited by glutamine, while glutamine activates uridylyl-removing (UR) activity.</text>
</comment>
<keyword evidence="1 7" id="KW-0808">Transferase</keyword>
<protein>
    <recommendedName>
        <fullName evidence="7">Bifunctional uridylyltransferase/uridylyl-removing enzyme</fullName>
        <shortName evidence="7">UTase/UR</shortName>
    </recommendedName>
    <alternativeName>
        <fullName evidence="7">Bifunctional [protein-PII] modification enzyme</fullName>
    </alternativeName>
    <alternativeName>
        <fullName evidence="7">Bifunctional nitrogen sensor protein</fullName>
    </alternativeName>
    <domain>
        <recommendedName>
            <fullName evidence="7">[Protein-PII] uridylyltransferase</fullName>
            <shortName evidence="7">PII uridylyltransferase</shortName>
            <shortName evidence="7">UTase</shortName>
            <ecNumber evidence="7">2.7.7.59</ecNumber>
        </recommendedName>
    </domain>
    <domain>
        <recommendedName>
            <fullName evidence="7">[Protein-PII]-UMP uridylyl-removing enzyme</fullName>
            <shortName evidence="7">UR</shortName>
            <ecNumber evidence="7">3.1.4.-</ecNumber>
        </recommendedName>
    </domain>
</protein>
<dbReference type="Gene3D" id="1.10.3090.10">
    <property type="entry name" value="cca-adding enzyme, domain 2"/>
    <property type="match status" value="1"/>
</dbReference>
<keyword evidence="2 7" id="KW-0548">Nucleotidyltransferase</keyword>
<comment type="caution">
    <text evidence="7">Lacks conserved residue(s) required for the propagation of feature annotation.</text>
</comment>
<dbReference type="InterPro" id="IPR010043">
    <property type="entry name" value="UTase/UR"/>
</dbReference>
<dbReference type="SUPFAM" id="SSF81593">
    <property type="entry name" value="Nucleotidyltransferase substrate binding subunit/domain"/>
    <property type="match status" value="1"/>
</dbReference>
<proteinExistence type="inferred from homology"/>
<dbReference type="HAMAP" id="MF_00277">
    <property type="entry name" value="PII_uridylyl_transf"/>
    <property type="match status" value="1"/>
</dbReference>
<dbReference type="Pfam" id="PF24931">
    <property type="entry name" value="ACT_ACR9_3rd"/>
    <property type="match status" value="1"/>
</dbReference>
<comment type="function">
    <text evidence="7">Modifies, by uridylylation and deuridylylation, the PII regulatory proteins (GlnB and homologs), in response to the nitrogen status of the cell that GlnD senses through the glutamine level. Under low glutamine levels, catalyzes the conversion of the PII proteins and UTP to PII-UMP and PPi, while under higher glutamine levels, GlnD hydrolyzes PII-UMP to PII and UMP (deuridylylation). Thus, controls uridylylation state and activity of the PII proteins, and plays an important role in the regulation of nitrogen metabolism.</text>
</comment>
<dbReference type="Pfam" id="PF03710">
    <property type="entry name" value="GlnE"/>
    <property type="match status" value="1"/>
</dbReference>
<evidence type="ECO:0000313" key="11">
    <source>
        <dbReference type="Proteomes" id="UP001375743"/>
    </source>
</evidence>
<reference evidence="10 11" key="1">
    <citation type="submission" date="2024-01" db="EMBL/GenBank/DDBJ databases">
        <title>Multi-omics insights into the function and evolution of sodium benzoate biodegradation pathways in Benzoatithermus flavus gen. nov., sp. nov. from hot spring.</title>
        <authorList>
            <person name="Hu C.-J."/>
            <person name="Li W.-J."/>
        </authorList>
    </citation>
    <scope>NUCLEOTIDE SEQUENCE [LARGE SCALE GENOMIC DNA]</scope>
    <source>
        <strain evidence="10 11">SYSU G07066</strain>
    </source>
</reference>
<evidence type="ECO:0000256" key="4">
    <source>
        <dbReference type="ARBA" id="ARBA00022801"/>
    </source>
</evidence>
<evidence type="ECO:0000256" key="5">
    <source>
        <dbReference type="ARBA" id="ARBA00022842"/>
    </source>
</evidence>
<dbReference type="InterPro" id="IPR013546">
    <property type="entry name" value="PII_UdlTrfase/GS_AdlTrfase"/>
</dbReference>
<dbReference type="InterPro" id="IPR005190">
    <property type="entry name" value="GlnE_rpt_dom"/>
</dbReference>
<keyword evidence="3" id="KW-0677">Repeat</keyword>
<comment type="domain">
    <text evidence="7">Has four distinct domains: an N-terminal nucleotidyltransferase (NT) domain responsible for UTase activity, a central HD domain that encodes UR activity, and two C-terminal ACT domains that seem to have a role in glutamine sensing.</text>
</comment>
<dbReference type="CDD" id="cd00077">
    <property type="entry name" value="HDc"/>
    <property type="match status" value="1"/>
</dbReference>
<feature type="region of interest" description="Uridylyltransferase" evidence="7">
    <location>
        <begin position="1"/>
        <end position="366"/>
    </location>
</feature>
<comment type="cofactor">
    <cofactor evidence="7">
        <name>Mg(2+)</name>
        <dbReference type="ChEBI" id="CHEBI:18420"/>
    </cofactor>
</comment>
<dbReference type="SMART" id="SM00471">
    <property type="entry name" value="HDc"/>
    <property type="match status" value="1"/>
</dbReference>
<evidence type="ECO:0000313" key="10">
    <source>
        <dbReference type="EMBL" id="MEK0084955.1"/>
    </source>
</evidence>
<dbReference type="InterPro" id="IPR003607">
    <property type="entry name" value="HD/PDEase_dom"/>
</dbReference>
<dbReference type="Proteomes" id="UP001375743">
    <property type="component" value="Unassembled WGS sequence"/>
</dbReference>
<dbReference type="SUPFAM" id="SSF55021">
    <property type="entry name" value="ACT-like"/>
    <property type="match status" value="2"/>
</dbReference>
<evidence type="ECO:0000256" key="6">
    <source>
        <dbReference type="ARBA" id="ARBA00023268"/>
    </source>
</evidence>
<dbReference type="InterPro" id="IPR006674">
    <property type="entry name" value="HD_domain"/>
</dbReference>
<dbReference type="SUPFAM" id="SSF81891">
    <property type="entry name" value="Poly A polymerase C-terminal region-like"/>
    <property type="match status" value="1"/>
</dbReference>
<dbReference type="GO" id="GO:0008773">
    <property type="term" value="F:[protein-PII] uridylyltransferase activity"/>
    <property type="evidence" value="ECO:0007669"/>
    <property type="project" value="UniProtKB-EC"/>
</dbReference>